<keyword evidence="3" id="KW-0813">Transport</keyword>
<evidence type="ECO:0000259" key="15">
    <source>
        <dbReference type="Pfam" id="PF02563"/>
    </source>
</evidence>
<name>A0A4R2NLF8_RHOAD</name>
<dbReference type="InterPro" id="IPR049712">
    <property type="entry name" value="Poly_export"/>
</dbReference>
<dbReference type="PROSITE" id="PS51257">
    <property type="entry name" value="PROKAR_LIPOPROTEIN"/>
    <property type="match status" value="1"/>
</dbReference>
<evidence type="ECO:0000256" key="3">
    <source>
        <dbReference type="ARBA" id="ARBA00022448"/>
    </source>
</evidence>
<evidence type="ECO:0000256" key="11">
    <source>
        <dbReference type="ARBA" id="ARBA00023136"/>
    </source>
</evidence>
<dbReference type="RefSeq" id="WP_243695695.1">
    <property type="nucleotide sequence ID" value="NZ_SLXL01000006.1"/>
</dbReference>
<keyword evidence="14" id="KW-0449">Lipoprotein</keyword>
<keyword evidence="10" id="KW-0626">Porin</keyword>
<dbReference type="Gene3D" id="3.30.1950.10">
    <property type="entry name" value="wza like domain"/>
    <property type="match status" value="1"/>
</dbReference>
<evidence type="ECO:0000313" key="17">
    <source>
        <dbReference type="EMBL" id="TCP22463.1"/>
    </source>
</evidence>
<proteinExistence type="inferred from homology"/>
<dbReference type="EMBL" id="SLXL01000006">
    <property type="protein sequence ID" value="TCP22463.1"/>
    <property type="molecule type" value="Genomic_DNA"/>
</dbReference>
<dbReference type="GO" id="GO:0006811">
    <property type="term" value="P:monoatomic ion transport"/>
    <property type="evidence" value="ECO:0007669"/>
    <property type="project" value="UniProtKB-KW"/>
</dbReference>
<accession>A0A4R2NLF8</accession>
<dbReference type="Proteomes" id="UP000295733">
    <property type="component" value="Unassembled WGS sequence"/>
</dbReference>
<evidence type="ECO:0000256" key="12">
    <source>
        <dbReference type="ARBA" id="ARBA00023139"/>
    </source>
</evidence>
<dbReference type="AlphaFoldDB" id="A0A4R2NLF8"/>
<dbReference type="Gene3D" id="3.10.560.10">
    <property type="entry name" value="Outer membrane lipoprotein wza domain like"/>
    <property type="match status" value="2"/>
</dbReference>
<keyword evidence="12" id="KW-0564">Palmitate</keyword>
<evidence type="ECO:0000259" key="16">
    <source>
        <dbReference type="Pfam" id="PF22461"/>
    </source>
</evidence>
<evidence type="ECO:0000256" key="6">
    <source>
        <dbReference type="ARBA" id="ARBA00022692"/>
    </source>
</evidence>
<keyword evidence="7" id="KW-0732">Signal</keyword>
<evidence type="ECO:0000256" key="4">
    <source>
        <dbReference type="ARBA" id="ARBA00022452"/>
    </source>
</evidence>
<evidence type="ECO:0000256" key="1">
    <source>
        <dbReference type="ARBA" id="ARBA00004571"/>
    </source>
</evidence>
<keyword evidence="4" id="KW-1134">Transmembrane beta strand</keyword>
<dbReference type="Pfam" id="PF22461">
    <property type="entry name" value="SLBB_2"/>
    <property type="match status" value="1"/>
</dbReference>
<dbReference type="InterPro" id="IPR003715">
    <property type="entry name" value="Poly_export_N"/>
</dbReference>
<evidence type="ECO:0000256" key="2">
    <source>
        <dbReference type="ARBA" id="ARBA00009450"/>
    </source>
</evidence>
<keyword evidence="6" id="KW-0812">Transmembrane</keyword>
<evidence type="ECO:0000256" key="5">
    <source>
        <dbReference type="ARBA" id="ARBA00022597"/>
    </source>
</evidence>
<reference evidence="17 18" key="1">
    <citation type="submission" date="2019-03" db="EMBL/GenBank/DDBJ databases">
        <title>Genomic Encyclopedia of Type Strains, Phase IV (KMG-IV): sequencing the most valuable type-strain genomes for metagenomic binning, comparative biology and taxonomic classification.</title>
        <authorList>
            <person name="Goeker M."/>
        </authorList>
    </citation>
    <scope>NUCLEOTIDE SEQUENCE [LARGE SCALE GENOMIC DNA]</scope>
    <source>
        <strain evidence="17 18">DSM 2781</strain>
    </source>
</reference>
<keyword evidence="11" id="KW-0472">Membrane</keyword>
<organism evidence="17 18">
    <name type="scientific">Rhodovulum adriaticum</name>
    <name type="common">Rhodopseudomonas adriatica</name>
    <dbReference type="NCBI Taxonomy" id="35804"/>
    <lineage>
        <taxon>Bacteria</taxon>
        <taxon>Pseudomonadati</taxon>
        <taxon>Pseudomonadota</taxon>
        <taxon>Alphaproteobacteria</taxon>
        <taxon>Rhodobacterales</taxon>
        <taxon>Paracoccaceae</taxon>
        <taxon>Rhodovulum</taxon>
    </lineage>
</organism>
<dbReference type="InterPro" id="IPR054765">
    <property type="entry name" value="SLBB_dom"/>
</dbReference>
<dbReference type="GO" id="GO:0015159">
    <property type="term" value="F:polysaccharide transmembrane transporter activity"/>
    <property type="evidence" value="ECO:0007669"/>
    <property type="project" value="InterPro"/>
</dbReference>
<feature type="domain" description="SLBB" evidence="16">
    <location>
        <begin position="247"/>
        <end position="338"/>
    </location>
</feature>
<evidence type="ECO:0000256" key="10">
    <source>
        <dbReference type="ARBA" id="ARBA00023114"/>
    </source>
</evidence>
<keyword evidence="9" id="KW-0406">Ion transport</keyword>
<protein>
    <submittedName>
        <fullName evidence="17">Polysaccharide export outer membrane protein</fullName>
    </submittedName>
</protein>
<sequence>MRAVVLLALVTSVAACGLPRSGPNKREIFEGSVQKQGDAFIVSVNDRVTRATSLVPAIGFSNQFKRAGKLGSDTIRPGDTLDLTIYENVDDGLLAGQGTNVSVLEEVQVDGAGFIFIPYAGRLRAAGNTPERLRQIITEKLDAQTPDPQVVVRRLAGDGATVSLVGAVGGQGVYPIERPNRTLSTMLATAGGVAIEPEIARITIIRGSQRGEIWFQDLYDHPELDIALRDGDRILVEADSRAFTALGATGAQSRVKFETKTLSAIEAIAQVGGLSTNLADPTGVFVLRNEPEEIANLVLGRDDLIGAQRFAYVLDLTEPNGMFLARDFAIRDGDTVYVTEAPFVQWQKTLSAITGAAGSANSLASLAE</sequence>
<evidence type="ECO:0000256" key="7">
    <source>
        <dbReference type="ARBA" id="ARBA00022729"/>
    </source>
</evidence>
<dbReference type="PANTHER" id="PTHR33619">
    <property type="entry name" value="POLYSACCHARIDE EXPORT PROTEIN GFCE-RELATED"/>
    <property type="match status" value="1"/>
</dbReference>
<keyword evidence="5" id="KW-0762">Sugar transport</keyword>
<dbReference type="GO" id="GO:0015288">
    <property type="term" value="F:porin activity"/>
    <property type="evidence" value="ECO:0007669"/>
    <property type="project" value="UniProtKB-KW"/>
</dbReference>
<evidence type="ECO:0000256" key="8">
    <source>
        <dbReference type="ARBA" id="ARBA00023047"/>
    </source>
</evidence>
<keyword evidence="8" id="KW-0625">Polysaccharide transport</keyword>
<comment type="similarity">
    <text evidence="2">Belongs to the BexD/CtrA/VexA family.</text>
</comment>
<evidence type="ECO:0000313" key="18">
    <source>
        <dbReference type="Proteomes" id="UP000295733"/>
    </source>
</evidence>
<dbReference type="Pfam" id="PF02563">
    <property type="entry name" value="Poly_export"/>
    <property type="match status" value="1"/>
</dbReference>
<evidence type="ECO:0000256" key="13">
    <source>
        <dbReference type="ARBA" id="ARBA00023237"/>
    </source>
</evidence>
<dbReference type="GO" id="GO:0046930">
    <property type="term" value="C:pore complex"/>
    <property type="evidence" value="ECO:0007669"/>
    <property type="project" value="UniProtKB-KW"/>
</dbReference>
<feature type="domain" description="Polysaccharide export protein N-terminal" evidence="15">
    <location>
        <begin position="74"/>
        <end position="153"/>
    </location>
</feature>
<dbReference type="PANTHER" id="PTHR33619:SF3">
    <property type="entry name" value="POLYSACCHARIDE EXPORT PROTEIN GFCE-RELATED"/>
    <property type="match status" value="1"/>
</dbReference>
<comment type="subcellular location">
    <subcellularLocation>
        <location evidence="1">Cell outer membrane</location>
        <topology evidence="1">Multi-pass membrane protein</topology>
    </subcellularLocation>
</comment>
<keyword evidence="18" id="KW-1185">Reference proteome</keyword>
<gene>
    <name evidence="17" type="ORF">EV656_10649</name>
</gene>
<keyword evidence="13" id="KW-0998">Cell outer membrane</keyword>
<evidence type="ECO:0000256" key="9">
    <source>
        <dbReference type="ARBA" id="ARBA00023065"/>
    </source>
</evidence>
<dbReference type="GO" id="GO:0009279">
    <property type="term" value="C:cell outer membrane"/>
    <property type="evidence" value="ECO:0007669"/>
    <property type="project" value="UniProtKB-SubCell"/>
</dbReference>
<evidence type="ECO:0000256" key="14">
    <source>
        <dbReference type="ARBA" id="ARBA00023288"/>
    </source>
</evidence>
<comment type="caution">
    <text evidence="17">The sequence shown here is derived from an EMBL/GenBank/DDBJ whole genome shotgun (WGS) entry which is preliminary data.</text>
</comment>